<organism evidence="2">
    <name type="scientific">Spodoptera frugiperda</name>
    <name type="common">Fall armyworm</name>
    <dbReference type="NCBI Taxonomy" id="7108"/>
    <lineage>
        <taxon>Eukaryota</taxon>
        <taxon>Metazoa</taxon>
        <taxon>Ecdysozoa</taxon>
        <taxon>Arthropoda</taxon>
        <taxon>Hexapoda</taxon>
        <taxon>Insecta</taxon>
        <taxon>Pterygota</taxon>
        <taxon>Neoptera</taxon>
        <taxon>Endopterygota</taxon>
        <taxon>Lepidoptera</taxon>
        <taxon>Glossata</taxon>
        <taxon>Ditrysia</taxon>
        <taxon>Noctuoidea</taxon>
        <taxon>Noctuidae</taxon>
        <taxon>Amphipyrinae</taxon>
        <taxon>Spodoptera</taxon>
    </lineage>
</organism>
<reference evidence="2" key="1">
    <citation type="submission" date="2016-07" db="EMBL/GenBank/DDBJ databases">
        <authorList>
            <person name="Bretaudeau A."/>
        </authorList>
    </citation>
    <scope>NUCLEOTIDE SEQUENCE</scope>
    <source>
        <strain evidence="2">Rice</strain>
        <tissue evidence="2">Whole body</tissue>
    </source>
</reference>
<accession>A0A2H1WYL4</accession>
<evidence type="ECO:0000256" key="1">
    <source>
        <dbReference type="SAM" id="MobiDB-lite"/>
    </source>
</evidence>
<dbReference type="AlphaFoldDB" id="A0A2H1WYL4"/>
<dbReference type="EMBL" id="ODYU01012061">
    <property type="protein sequence ID" value="SOQ58163.1"/>
    <property type="molecule type" value="Genomic_DNA"/>
</dbReference>
<feature type="compositionally biased region" description="Polar residues" evidence="1">
    <location>
        <begin position="19"/>
        <end position="41"/>
    </location>
</feature>
<feature type="region of interest" description="Disordered" evidence="1">
    <location>
        <begin position="1"/>
        <end position="45"/>
    </location>
</feature>
<sequence length="90" mass="10044">MEGKRECGIFTSPKPHRWSPSSPVRVTGSTQKPAPENLNNHPEQKERQPFMSLGQCSGVFVFVSTVDPGLQELQRWGPLGLMPDPELRTT</sequence>
<name>A0A2H1WYL4_SPOFR</name>
<evidence type="ECO:0000313" key="2">
    <source>
        <dbReference type="EMBL" id="SOQ58163.1"/>
    </source>
</evidence>
<proteinExistence type="predicted"/>
<gene>
    <name evidence="2" type="ORF">SFRICE_032442</name>
</gene>
<protein>
    <submittedName>
        <fullName evidence="2">SFRICE_032442</fullName>
    </submittedName>
</protein>